<dbReference type="SUPFAM" id="SSF47113">
    <property type="entry name" value="Histone-fold"/>
    <property type="match status" value="1"/>
</dbReference>
<keyword evidence="3" id="KW-0238">DNA-binding</keyword>
<keyword evidence="7" id="KW-1185">Reference proteome</keyword>
<evidence type="ECO:0000256" key="1">
    <source>
        <dbReference type="ARBA" id="ARBA00006612"/>
    </source>
</evidence>
<dbReference type="GO" id="GO:0003677">
    <property type="term" value="F:DNA binding"/>
    <property type="evidence" value="ECO:0007669"/>
    <property type="project" value="UniProtKB-KW"/>
</dbReference>
<sequence length="232" mass="25687">MADHSEESEIRSAVQFAVIQICAQEETHTKTKITPKAVRALSELTYLYATTSLRDDLDAFATHAGRKTIHEADVKLVARKNPDSLLDKLNQYAEQNFTTTSAPKLAAAKPRKKETFFDLDKEVLLSSSEDDDLNNPPKKVPKKSLPPPSDSSLSSADEDCFKLPARPERKQKLSIHDDSSSDSSIANTRPTNLRVTAGFQPSFSAGGSRIKSILDQLSQDSFEKDTDMNMQE</sequence>
<evidence type="ECO:0000313" key="6">
    <source>
        <dbReference type="EMBL" id="GAX16826.1"/>
    </source>
</evidence>
<dbReference type="GO" id="GO:0003682">
    <property type="term" value="F:chromatin binding"/>
    <property type="evidence" value="ECO:0007669"/>
    <property type="project" value="TreeGrafter"/>
</dbReference>
<feature type="region of interest" description="Disordered" evidence="5">
    <location>
        <begin position="127"/>
        <end position="206"/>
    </location>
</feature>
<dbReference type="GO" id="GO:0046982">
    <property type="term" value="F:protein heterodimerization activity"/>
    <property type="evidence" value="ECO:0007669"/>
    <property type="project" value="InterPro"/>
</dbReference>
<evidence type="ECO:0000256" key="4">
    <source>
        <dbReference type="ARBA" id="ARBA00023204"/>
    </source>
</evidence>
<comment type="caution">
    <text evidence="6">The sequence shown here is derived from an EMBL/GenBank/DDBJ whole genome shotgun (WGS) entry which is preliminary data.</text>
</comment>
<dbReference type="PANTHER" id="PTHR22980:SF0">
    <property type="entry name" value="CENTROMERE PROTEIN S"/>
    <property type="match status" value="1"/>
</dbReference>
<organism evidence="6 7">
    <name type="scientific">Fistulifera solaris</name>
    <name type="common">Oleaginous diatom</name>
    <dbReference type="NCBI Taxonomy" id="1519565"/>
    <lineage>
        <taxon>Eukaryota</taxon>
        <taxon>Sar</taxon>
        <taxon>Stramenopiles</taxon>
        <taxon>Ochrophyta</taxon>
        <taxon>Bacillariophyta</taxon>
        <taxon>Bacillariophyceae</taxon>
        <taxon>Bacillariophycidae</taxon>
        <taxon>Naviculales</taxon>
        <taxon>Naviculaceae</taxon>
        <taxon>Fistulifera</taxon>
    </lineage>
</organism>
<dbReference type="PANTHER" id="PTHR22980">
    <property type="entry name" value="CORTISTATIN"/>
    <property type="match status" value="1"/>
</dbReference>
<dbReference type="Gene3D" id="1.10.20.10">
    <property type="entry name" value="Histone, subunit A"/>
    <property type="match status" value="1"/>
</dbReference>
<dbReference type="InterPro" id="IPR029003">
    <property type="entry name" value="CENP-S/Mhf1"/>
</dbReference>
<keyword evidence="2" id="KW-0227">DNA damage</keyword>
<dbReference type="GO" id="GO:0031297">
    <property type="term" value="P:replication fork processing"/>
    <property type="evidence" value="ECO:0007669"/>
    <property type="project" value="TreeGrafter"/>
</dbReference>
<evidence type="ECO:0000313" key="7">
    <source>
        <dbReference type="Proteomes" id="UP000198406"/>
    </source>
</evidence>
<accession>A0A1Z5JSG4</accession>
<feature type="compositionally biased region" description="Polar residues" evidence="5">
    <location>
        <begin position="185"/>
        <end position="205"/>
    </location>
</feature>
<dbReference type="GO" id="GO:0000712">
    <property type="term" value="P:resolution of meiotic recombination intermediates"/>
    <property type="evidence" value="ECO:0007669"/>
    <property type="project" value="TreeGrafter"/>
</dbReference>
<reference evidence="6 7" key="1">
    <citation type="journal article" date="2015" name="Plant Cell">
        <title>Oil accumulation by the oleaginous diatom Fistulifera solaris as revealed by the genome and transcriptome.</title>
        <authorList>
            <person name="Tanaka T."/>
            <person name="Maeda Y."/>
            <person name="Veluchamy A."/>
            <person name="Tanaka M."/>
            <person name="Abida H."/>
            <person name="Marechal E."/>
            <person name="Bowler C."/>
            <person name="Muto M."/>
            <person name="Sunaga Y."/>
            <person name="Tanaka M."/>
            <person name="Yoshino T."/>
            <person name="Taniguchi T."/>
            <person name="Fukuda Y."/>
            <person name="Nemoto M."/>
            <person name="Matsumoto M."/>
            <person name="Wong P.S."/>
            <person name="Aburatani S."/>
            <person name="Fujibuchi W."/>
        </authorList>
    </citation>
    <scope>NUCLEOTIDE SEQUENCE [LARGE SCALE GENOMIC DNA]</scope>
    <source>
        <strain evidence="6 7">JPCC DA0580</strain>
    </source>
</reference>
<dbReference type="InParanoid" id="A0A1Z5JSG4"/>
<evidence type="ECO:0000256" key="5">
    <source>
        <dbReference type="SAM" id="MobiDB-lite"/>
    </source>
</evidence>
<dbReference type="GO" id="GO:0071821">
    <property type="term" value="C:FANCM-MHF complex"/>
    <property type="evidence" value="ECO:0007669"/>
    <property type="project" value="InterPro"/>
</dbReference>
<evidence type="ECO:0008006" key="8">
    <source>
        <dbReference type="Google" id="ProtNLM"/>
    </source>
</evidence>
<keyword evidence="4" id="KW-0234">DNA repair</keyword>
<evidence type="ECO:0000256" key="2">
    <source>
        <dbReference type="ARBA" id="ARBA00022763"/>
    </source>
</evidence>
<dbReference type="InterPro" id="IPR009072">
    <property type="entry name" value="Histone-fold"/>
</dbReference>
<protein>
    <recommendedName>
        <fullName evidence="8">Centromere protein S</fullName>
    </recommendedName>
</protein>
<dbReference type="EMBL" id="BDSP01000111">
    <property type="protein sequence ID" value="GAX16826.1"/>
    <property type="molecule type" value="Genomic_DNA"/>
</dbReference>
<dbReference type="Proteomes" id="UP000198406">
    <property type="component" value="Unassembled WGS sequence"/>
</dbReference>
<evidence type="ECO:0000256" key="3">
    <source>
        <dbReference type="ARBA" id="ARBA00023125"/>
    </source>
</evidence>
<dbReference type="AlphaFoldDB" id="A0A1Z5JSG4"/>
<name>A0A1Z5JSG4_FISSO</name>
<comment type="similarity">
    <text evidence="1">Belongs to the TAF9 family. CENP-S/MHF1 subfamily.</text>
</comment>
<dbReference type="OrthoDB" id="49188at2759"/>
<dbReference type="Pfam" id="PF15630">
    <property type="entry name" value="CENP-S"/>
    <property type="match status" value="1"/>
</dbReference>
<feature type="compositionally biased region" description="Basic and acidic residues" evidence="5">
    <location>
        <begin position="159"/>
        <end position="179"/>
    </location>
</feature>
<proteinExistence type="inferred from homology"/>
<dbReference type="CDD" id="cd22919">
    <property type="entry name" value="HFD_CENP-S"/>
    <property type="match status" value="1"/>
</dbReference>
<gene>
    <name evidence="6" type="ORF">FisN_5Hh198</name>
</gene>
<dbReference type="GO" id="GO:0006281">
    <property type="term" value="P:DNA repair"/>
    <property type="evidence" value="ECO:0007669"/>
    <property type="project" value="UniProtKB-KW"/>
</dbReference>